<gene>
    <name evidence="4" type="ORF">J8C05_03205</name>
</gene>
<keyword evidence="2" id="KW-0175">Coiled coil</keyword>
<name>A0ABX8B4P0_9BACT</name>
<feature type="region of interest" description="Disordered" evidence="3">
    <location>
        <begin position="225"/>
        <end position="247"/>
    </location>
</feature>
<organism evidence="4 5">
    <name type="scientific">Chloracidobacterium sp. N</name>
    <dbReference type="NCBI Taxonomy" id="2821540"/>
    <lineage>
        <taxon>Bacteria</taxon>
        <taxon>Pseudomonadati</taxon>
        <taxon>Acidobacteriota</taxon>
        <taxon>Terriglobia</taxon>
        <taxon>Terriglobales</taxon>
        <taxon>Acidobacteriaceae</taxon>
        <taxon>Chloracidobacterium</taxon>
        <taxon>Chloracidobacterium aggregatum</taxon>
    </lineage>
</organism>
<evidence type="ECO:0000256" key="1">
    <source>
        <dbReference type="ARBA" id="ARBA00043985"/>
    </source>
</evidence>
<evidence type="ECO:0000256" key="3">
    <source>
        <dbReference type="SAM" id="MobiDB-lite"/>
    </source>
</evidence>
<proteinExistence type="inferred from homology"/>
<dbReference type="InterPro" id="IPR007157">
    <property type="entry name" value="PspA_VIPP1"/>
</dbReference>
<reference evidence="4 5" key="1">
    <citation type="submission" date="2021-03" db="EMBL/GenBank/DDBJ databases">
        <title>Genomic and phenotypic characterization of Chloracidobacterium isolates provides evidence for multiple species.</title>
        <authorList>
            <person name="Saini M.K."/>
            <person name="Costas A.M.G."/>
            <person name="Tank M."/>
            <person name="Bryant D.A."/>
        </authorList>
    </citation>
    <scope>NUCLEOTIDE SEQUENCE [LARGE SCALE GENOMIC DNA]</scope>
    <source>
        <strain evidence="4 5">N</strain>
    </source>
</reference>
<dbReference type="EMBL" id="CP072642">
    <property type="protein sequence ID" value="QUV94469.1"/>
    <property type="molecule type" value="Genomic_DNA"/>
</dbReference>
<keyword evidence="5" id="KW-1185">Reference proteome</keyword>
<comment type="similarity">
    <text evidence="1">Belongs to the PspA/Vipp/IM30 family.</text>
</comment>
<dbReference type="PANTHER" id="PTHR31088">
    <property type="entry name" value="MEMBRANE-ASSOCIATED PROTEIN VIPP1, CHLOROPLASTIC"/>
    <property type="match status" value="1"/>
</dbReference>
<evidence type="ECO:0000256" key="2">
    <source>
        <dbReference type="SAM" id="Coils"/>
    </source>
</evidence>
<evidence type="ECO:0000313" key="4">
    <source>
        <dbReference type="EMBL" id="QUV94469.1"/>
    </source>
</evidence>
<dbReference type="Proteomes" id="UP000677668">
    <property type="component" value="Chromosome 1"/>
</dbReference>
<sequence>MWERLKRLFRSIFGGIIDAAEDPELILQQVIRDMRDQVPKLNESVAQVMSNEKLLEREVATLEREITELDSKVKAAIKMGRDDIATTYIASMQEKQNSLARAKEQLVVAKKASQQAIRFRDDYLLKMKRKQDEAMQLIGESKRARMQEQLAATMASFQVGDTAGSFDEMREKINRRAAAAEAKMELSTSGVDSQMAQLEREVYNVQAQDALIAYKRQMGLIPDEPTALSESFGTERTLGPAQKKALE</sequence>
<dbReference type="Pfam" id="PF04012">
    <property type="entry name" value="PspA_IM30"/>
    <property type="match status" value="1"/>
</dbReference>
<dbReference type="PANTHER" id="PTHR31088:SF6">
    <property type="entry name" value="PHAGE SHOCK PROTEIN A"/>
    <property type="match status" value="1"/>
</dbReference>
<protein>
    <submittedName>
        <fullName evidence="4">PspA/IM30 family protein</fullName>
    </submittedName>
</protein>
<evidence type="ECO:0000313" key="5">
    <source>
        <dbReference type="Proteomes" id="UP000677668"/>
    </source>
</evidence>
<feature type="coiled-coil region" evidence="2">
    <location>
        <begin position="45"/>
        <end position="112"/>
    </location>
</feature>
<dbReference type="RefSeq" id="WP_211422761.1">
    <property type="nucleotide sequence ID" value="NZ_CP072642.1"/>
</dbReference>
<accession>A0ABX8B4P0</accession>